<proteinExistence type="predicted"/>
<sequence length="245" mass="27623">MLWTLPQLEQLQPAQVVQAHTSPLHLERKALVQEAETIGAQGGLAWETRQINRVLQSQSAHLDKIFNFAPLMDKGGLLPPVLIKGHRQAHYGPDLIRTARAVYRIVQPATFHSVTPTWRSYLIRHFQVPSLASIPPALLPHNSKQRQIWERAAALGWSAGVEEAHSIYRQDLARLTTDITGMIQFQRLLIEGKVSTPVMAVAHLGIERGERLDDEAQRMAIGVAERRITRPAGFQGPRHWRVLPR</sequence>
<name>A0A179B8I1_ACIFR</name>
<dbReference type="Proteomes" id="UP000078302">
    <property type="component" value="Unassembled WGS sequence"/>
</dbReference>
<dbReference type="RefSeq" id="WP_064220011.1">
    <property type="nucleotide sequence ID" value="NZ_LVXZ01000211.1"/>
</dbReference>
<keyword evidence="2" id="KW-1185">Reference proteome</keyword>
<comment type="caution">
    <text evidence="1">The sequence shown here is derived from an EMBL/GenBank/DDBJ whole genome shotgun (WGS) entry which is preliminary data.</text>
</comment>
<protein>
    <submittedName>
        <fullName evidence="1">Uncharacterized protein</fullName>
    </submittedName>
</protein>
<dbReference type="Pfam" id="PF16932">
    <property type="entry name" value="T4SS_TraI"/>
    <property type="match status" value="1"/>
</dbReference>
<accession>A0A179B8I1</accession>
<gene>
    <name evidence="1" type="ORF">A4H96_13165</name>
</gene>
<dbReference type="AlphaFoldDB" id="A0A179B8I1"/>
<organism evidence="1 2">
    <name type="scientific">Acidithiobacillus ferrooxidans</name>
    <name type="common">Thiobacillus ferrooxidans</name>
    <dbReference type="NCBI Taxonomy" id="920"/>
    <lineage>
        <taxon>Bacteria</taxon>
        <taxon>Pseudomonadati</taxon>
        <taxon>Pseudomonadota</taxon>
        <taxon>Acidithiobacillia</taxon>
        <taxon>Acidithiobacillales</taxon>
        <taxon>Acidithiobacillaceae</taxon>
        <taxon>Acidithiobacillus</taxon>
    </lineage>
</organism>
<dbReference type="EMBL" id="LVXZ01000211">
    <property type="protein sequence ID" value="OAP87583.1"/>
    <property type="molecule type" value="Genomic_DNA"/>
</dbReference>
<dbReference type="InterPro" id="IPR031618">
    <property type="entry name" value="T4SS_TraI"/>
</dbReference>
<evidence type="ECO:0000313" key="1">
    <source>
        <dbReference type="EMBL" id="OAP87583.1"/>
    </source>
</evidence>
<evidence type="ECO:0000313" key="2">
    <source>
        <dbReference type="Proteomes" id="UP000078302"/>
    </source>
</evidence>
<reference evidence="1 2" key="1">
    <citation type="submission" date="2016-04" db="EMBL/GenBank/DDBJ databases">
        <title>Acidithiobacillus ferrooxidans genome sequencing and assembly.</title>
        <authorList>
            <person name="Zhou Z."/>
        </authorList>
    </citation>
    <scope>NUCLEOTIDE SEQUENCE [LARGE SCALE GENOMIC DNA]</scope>
    <source>
        <strain evidence="1 2">BY0502</strain>
    </source>
</reference>
<dbReference type="OrthoDB" id="5297575at2"/>